<dbReference type="SUPFAM" id="SSF54427">
    <property type="entry name" value="NTF2-like"/>
    <property type="match status" value="1"/>
</dbReference>
<accession>A0A098L9M2</accession>
<dbReference type="InterPro" id="IPR037401">
    <property type="entry name" value="SnoaL-like"/>
</dbReference>
<dbReference type="eggNOG" id="COG4308">
    <property type="taxonomic scope" value="Bacteria"/>
</dbReference>
<dbReference type="Proteomes" id="UP000030185">
    <property type="component" value="Unassembled WGS sequence"/>
</dbReference>
<dbReference type="AlphaFoldDB" id="A0A098L9M2"/>
<dbReference type="OrthoDB" id="6692273at2"/>
<dbReference type="Gene3D" id="3.10.450.50">
    <property type="match status" value="1"/>
</dbReference>
<organism evidence="2 3">
    <name type="scientific">Sporocytophaga myxococcoides</name>
    <dbReference type="NCBI Taxonomy" id="153721"/>
    <lineage>
        <taxon>Bacteria</taxon>
        <taxon>Pseudomonadati</taxon>
        <taxon>Bacteroidota</taxon>
        <taxon>Cytophagia</taxon>
        <taxon>Cytophagales</taxon>
        <taxon>Cytophagaceae</taxon>
        <taxon>Sporocytophaga</taxon>
    </lineage>
</organism>
<reference evidence="2 3" key="1">
    <citation type="submission" date="2014-09" db="EMBL/GenBank/DDBJ databases">
        <title>Sporocytophaga myxococcoides PG-01 genome sequencing.</title>
        <authorList>
            <person name="Liu L."/>
            <person name="Gao P.J."/>
            <person name="Chen G.J."/>
            <person name="Wang L.S."/>
        </authorList>
    </citation>
    <scope>NUCLEOTIDE SEQUENCE [LARGE SCALE GENOMIC DNA]</scope>
    <source>
        <strain evidence="2 3">PG-01</strain>
    </source>
</reference>
<keyword evidence="3" id="KW-1185">Reference proteome</keyword>
<gene>
    <name evidence="2" type="ORF">MYP_857</name>
</gene>
<dbReference type="EMBL" id="BBLT01000001">
    <property type="protein sequence ID" value="GAL83630.1"/>
    <property type="molecule type" value="Genomic_DNA"/>
</dbReference>
<comment type="caution">
    <text evidence="2">The sequence shown here is derived from an EMBL/GenBank/DDBJ whole genome shotgun (WGS) entry which is preliminary data.</text>
</comment>
<evidence type="ECO:0000313" key="2">
    <source>
        <dbReference type="EMBL" id="GAL83630.1"/>
    </source>
</evidence>
<proteinExistence type="predicted"/>
<dbReference type="InterPro" id="IPR032710">
    <property type="entry name" value="NTF2-like_dom_sf"/>
</dbReference>
<dbReference type="Pfam" id="PF12680">
    <property type="entry name" value="SnoaL_2"/>
    <property type="match status" value="1"/>
</dbReference>
<feature type="domain" description="SnoaL-like" evidence="1">
    <location>
        <begin position="13"/>
        <end position="107"/>
    </location>
</feature>
<evidence type="ECO:0000259" key="1">
    <source>
        <dbReference type="Pfam" id="PF12680"/>
    </source>
</evidence>
<sequence length="126" mass="14298">MERQITDMTQKQIAEAFSNGNFELIYPYLADNVQWTIVGEDYFEGKKAVTDNCKQVASYFKSVTTNFNTVNTIADNNRVAVSGTAEFIRDGKRVSFVSACDVYEFNDNNKLQTITSYCIQDKTLES</sequence>
<protein>
    <recommendedName>
        <fullName evidence="1">SnoaL-like domain-containing protein</fullName>
    </recommendedName>
</protein>
<evidence type="ECO:0000313" key="3">
    <source>
        <dbReference type="Proteomes" id="UP000030185"/>
    </source>
</evidence>
<name>A0A098L9M2_9BACT</name>